<feature type="binding site" evidence="11">
    <location>
        <begin position="10"/>
        <end position="12"/>
    </location>
    <ligand>
        <name>substrate</name>
    </ligand>
</feature>
<dbReference type="GO" id="GO:0005737">
    <property type="term" value="C:cytoplasm"/>
    <property type="evidence" value="ECO:0007669"/>
    <property type="project" value="UniProtKB-SubCell"/>
</dbReference>
<dbReference type="STRING" id="443144.GM21_1713"/>
<dbReference type="GO" id="GO:0005975">
    <property type="term" value="P:carbohydrate metabolic process"/>
    <property type="evidence" value="ECO:0007669"/>
    <property type="project" value="InterPro"/>
</dbReference>
<dbReference type="KEGG" id="gem:GM21_1713"/>
<keyword evidence="3 13" id="KW-0479">Metal-binding</keyword>
<feature type="site" description="Stabilizes the phosphoryl group" evidence="12">
    <location>
        <position position="52"/>
    </location>
</feature>
<proteinExistence type="inferred from homology"/>
<gene>
    <name evidence="14" type="ordered locus">GM21_1713</name>
</gene>
<keyword evidence="4 9" id="KW-0378">Hydrolase</keyword>
<evidence type="ECO:0000256" key="3">
    <source>
        <dbReference type="ARBA" id="ARBA00022723"/>
    </source>
</evidence>
<dbReference type="NCBIfam" id="NF006506">
    <property type="entry name" value="PRK08942.1"/>
    <property type="match status" value="1"/>
</dbReference>
<evidence type="ECO:0000256" key="13">
    <source>
        <dbReference type="PIRSR" id="PIRSR004682-4"/>
    </source>
</evidence>
<keyword evidence="13" id="KW-0460">Magnesium</keyword>
<evidence type="ECO:0000256" key="10">
    <source>
        <dbReference type="PIRSR" id="PIRSR004682-1"/>
    </source>
</evidence>
<dbReference type="Gene3D" id="3.40.50.1000">
    <property type="entry name" value="HAD superfamily/HAD-like"/>
    <property type="match status" value="1"/>
</dbReference>
<feature type="binding site" evidence="13">
    <location>
        <position position="106"/>
    </location>
    <ligand>
        <name>Zn(2+)</name>
        <dbReference type="ChEBI" id="CHEBI:29105"/>
    </ligand>
</feature>
<dbReference type="InterPro" id="IPR004446">
    <property type="entry name" value="Heptose_bisP_phosphatase"/>
</dbReference>
<evidence type="ECO:0000313" key="14">
    <source>
        <dbReference type="EMBL" id="ACT17767.1"/>
    </source>
</evidence>
<dbReference type="InterPro" id="IPR006543">
    <property type="entry name" value="Histidinol-phos"/>
</dbReference>
<dbReference type="EC" id="3.1.3.-" evidence="9"/>
<evidence type="ECO:0000256" key="7">
    <source>
        <dbReference type="ARBA" id="ARBA00031828"/>
    </source>
</evidence>
<dbReference type="GO" id="GO:0016791">
    <property type="term" value="F:phosphatase activity"/>
    <property type="evidence" value="ECO:0007669"/>
    <property type="project" value="InterPro"/>
</dbReference>
<feature type="binding site" evidence="11">
    <location>
        <begin position="18"/>
        <end position="21"/>
    </location>
    <ligand>
        <name>substrate</name>
    </ligand>
</feature>
<dbReference type="NCBIfam" id="TIGR01662">
    <property type="entry name" value="HAD-SF-IIIA"/>
    <property type="match status" value="1"/>
</dbReference>
<evidence type="ECO:0000256" key="6">
    <source>
        <dbReference type="ARBA" id="ARBA00023277"/>
    </source>
</evidence>
<dbReference type="CDD" id="cd07503">
    <property type="entry name" value="HAD_HisB-N"/>
    <property type="match status" value="1"/>
</dbReference>
<feature type="binding site" evidence="11">
    <location>
        <begin position="52"/>
        <end position="55"/>
    </location>
    <ligand>
        <name>substrate</name>
    </ligand>
</feature>
<evidence type="ECO:0000256" key="2">
    <source>
        <dbReference type="ARBA" id="ARBA00022490"/>
    </source>
</evidence>
<dbReference type="InterPro" id="IPR023214">
    <property type="entry name" value="HAD_sf"/>
</dbReference>
<evidence type="ECO:0000256" key="9">
    <source>
        <dbReference type="PIRNR" id="PIRNR004682"/>
    </source>
</evidence>
<feature type="binding site" evidence="11">
    <location>
        <begin position="109"/>
        <end position="110"/>
    </location>
    <ligand>
        <name>substrate</name>
    </ligand>
</feature>
<comment type="subcellular location">
    <subcellularLocation>
        <location evidence="1 9">Cytoplasm</location>
    </subcellularLocation>
</comment>
<sequence>MAKHRAVFLDRDGTINVEVQYLSKVEEFELIPGVPFALKRLKDAGFLLVVVTNQSGIGRGLYDEAALHDIHDHMHEDLAQYGISIDACYFCPHHPEHGTGNYRRECACRKPLPGMLEQAAADLDIDLSLSYMIGDKLGDVQAGLNAGCTSLLVLTGYGSGDVSRLPAGVESYADLGAAVDAILSLETKTPSKENI</sequence>
<dbReference type="EMBL" id="CP001661">
    <property type="protein sequence ID" value="ACT17767.1"/>
    <property type="molecule type" value="Genomic_DNA"/>
</dbReference>
<dbReference type="Pfam" id="PF13242">
    <property type="entry name" value="Hydrolase_like"/>
    <property type="match status" value="1"/>
</dbReference>
<feature type="site" description="Contributes to substrate recognition" evidence="12">
    <location>
        <position position="109"/>
    </location>
</feature>
<dbReference type="SUPFAM" id="SSF56784">
    <property type="entry name" value="HAD-like"/>
    <property type="match status" value="1"/>
</dbReference>
<dbReference type="NCBIfam" id="TIGR00213">
    <property type="entry name" value="GmhB_yaeD"/>
    <property type="match status" value="1"/>
</dbReference>
<feature type="active site" description="Proton donor" evidence="10">
    <location>
        <position position="12"/>
    </location>
</feature>
<organism evidence="14">
    <name type="scientific">Geobacter sp. (strain M21)</name>
    <dbReference type="NCBI Taxonomy" id="443144"/>
    <lineage>
        <taxon>Bacteria</taxon>
        <taxon>Pseudomonadati</taxon>
        <taxon>Thermodesulfobacteriota</taxon>
        <taxon>Desulfuromonadia</taxon>
        <taxon>Geobacterales</taxon>
        <taxon>Geobacteraceae</taxon>
        <taxon>Geobacter</taxon>
    </lineage>
</organism>
<feature type="binding site" evidence="13">
    <location>
        <position position="136"/>
    </location>
    <ligand>
        <name>Mg(2+)</name>
        <dbReference type="ChEBI" id="CHEBI:18420"/>
    </ligand>
</feature>
<evidence type="ECO:0000256" key="11">
    <source>
        <dbReference type="PIRSR" id="PIRSR004682-2"/>
    </source>
</evidence>
<comment type="cofactor">
    <cofactor evidence="13">
        <name>Mg(2+)</name>
        <dbReference type="ChEBI" id="CHEBI:18420"/>
    </cofactor>
</comment>
<feature type="site" description="Contributes to substrate recognition" evidence="12">
    <location>
        <position position="110"/>
    </location>
</feature>
<feature type="binding site" evidence="13">
    <location>
        <position position="91"/>
    </location>
    <ligand>
        <name>Zn(2+)</name>
        <dbReference type="ChEBI" id="CHEBI:29105"/>
    </ligand>
</feature>
<dbReference type="InterPro" id="IPR006549">
    <property type="entry name" value="HAD-SF_hydro_IIIA"/>
</dbReference>
<dbReference type="PIRSF" id="PIRSF004682">
    <property type="entry name" value="GmhB"/>
    <property type="match status" value="1"/>
</dbReference>
<evidence type="ECO:0000256" key="1">
    <source>
        <dbReference type="ARBA" id="ARBA00004496"/>
    </source>
</evidence>
<evidence type="ECO:0000256" key="12">
    <source>
        <dbReference type="PIRSR" id="PIRSR004682-3"/>
    </source>
</evidence>
<comment type="cofactor">
    <cofactor evidence="13">
        <name>Zn(2+)</name>
        <dbReference type="ChEBI" id="CHEBI:29105"/>
    </cofactor>
</comment>
<dbReference type="AlphaFoldDB" id="C6E6C6"/>
<keyword evidence="6 9" id="KW-0119">Carbohydrate metabolism</keyword>
<feature type="binding site" evidence="13">
    <location>
        <position position="108"/>
    </location>
    <ligand>
        <name>Zn(2+)</name>
        <dbReference type="ChEBI" id="CHEBI:29105"/>
    </ligand>
</feature>
<feature type="binding site" evidence="13">
    <location>
        <position position="12"/>
    </location>
    <ligand>
        <name>Mg(2+)</name>
        <dbReference type="ChEBI" id="CHEBI:18420"/>
    </ligand>
</feature>
<evidence type="ECO:0000256" key="4">
    <source>
        <dbReference type="ARBA" id="ARBA00022801"/>
    </source>
</evidence>
<evidence type="ECO:0000256" key="5">
    <source>
        <dbReference type="ARBA" id="ARBA00022833"/>
    </source>
</evidence>
<feature type="binding site" evidence="11">
    <location>
        <position position="136"/>
    </location>
    <ligand>
        <name>substrate</name>
    </ligand>
</feature>
<feature type="binding site" evidence="13">
    <location>
        <position position="93"/>
    </location>
    <ligand>
        <name>Zn(2+)</name>
        <dbReference type="ChEBI" id="CHEBI:29105"/>
    </ligand>
</feature>
<dbReference type="PANTHER" id="PTHR42891:SF1">
    <property type="entry name" value="D-GLYCERO-BETA-D-MANNO-HEPTOSE-1,7-BISPHOSPHATE 7-PHOSPHATASE"/>
    <property type="match status" value="1"/>
</dbReference>
<feature type="binding site" evidence="13">
    <location>
        <position position="10"/>
    </location>
    <ligand>
        <name>Mg(2+)</name>
        <dbReference type="ChEBI" id="CHEBI:18420"/>
    </ligand>
</feature>
<reference evidence="14" key="1">
    <citation type="submission" date="2009-07" db="EMBL/GenBank/DDBJ databases">
        <title>Complete sequence of Geobacter sp. M21.</title>
        <authorList>
            <consortium name="US DOE Joint Genome Institute"/>
            <person name="Lucas S."/>
            <person name="Copeland A."/>
            <person name="Lapidus A."/>
            <person name="Glavina del Rio T."/>
            <person name="Dalin E."/>
            <person name="Tice H."/>
            <person name="Bruce D."/>
            <person name="Goodwin L."/>
            <person name="Pitluck S."/>
            <person name="Saunders E."/>
            <person name="Brettin T."/>
            <person name="Detter J.C."/>
            <person name="Han C."/>
            <person name="Larimer F."/>
            <person name="Land M."/>
            <person name="Hauser L."/>
            <person name="Kyrpides N."/>
            <person name="Ovchinnikova G."/>
            <person name="Lovley D."/>
        </authorList>
    </citation>
    <scope>NUCLEOTIDE SEQUENCE [LARGE SCALE GENOMIC DNA]</scope>
    <source>
        <strain evidence="14">M21</strain>
    </source>
</reference>
<keyword evidence="2 9" id="KW-0963">Cytoplasm</keyword>
<dbReference type="FunFam" id="3.40.50.1000:FF:000037">
    <property type="entry name" value="D,D-heptose 1,7-bisphosphate phosphatase"/>
    <property type="match status" value="1"/>
</dbReference>
<evidence type="ECO:0000256" key="8">
    <source>
        <dbReference type="ARBA" id="ARBA00061616"/>
    </source>
</evidence>
<comment type="similarity">
    <text evidence="8 9">Belongs to the gmhB family.</text>
</comment>
<dbReference type="NCBIfam" id="TIGR01656">
    <property type="entry name" value="Histidinol-ppas"/>
    <property type="match status" value="1"/>
</dbReference>
<dbReference type="GO" id="GO:0046872">
    <property type="term" value="F:metal ion binding"/>
    <property type="evidence" value="ECO:0007669"/>
    <property type="project" value="UniProtKB-KW"/>
</dbReference>
<protein>
    <recommendedName>
        <fullName evidence="7 9">D,D-heptose 1,7-bisphosphate phosphatase</fullName>
        <ecNumber evidence="9">3.1.3.-</ecNumber>
    </recommendedName>
</protein>
<accession>C6E6C6</accession>
<dbReference type="PANTHER" id="PTHR42891">
    <property type="entry name" value="D-GLYCERO-BETA-D-MANNO-HEPTOSE-1,7-BISPHOSPHATE 7-PHOSPHATASE"/>
    <property type="match status" value="1"/>
</dbReference>
<name>C6E6C6_GEOSM</name>
<dbReference type="OrthoDB" id="9814110at2"/>
<feature type="active site" description="Nucleophile" evidence="10">
    <location>
        <position position="10"/>
    </location>
</feature>
<keyword evidence="5 13" id="KW-0862">Zinc</keyword>
<dbReference type="HOGENOM" id="CLU_085077_2_1_7"/>
<dbReference type="eggNOG" id="COG0241">
    <property type="taxonomic scope" value="Bacteria"/>
</dbReference>
<dbReference type="InterPro" id="IPR036412">
    <property type="entry name" value="HAD-like_sf"/>
</dbReference>
<feature type="binding site" evidence="13">
    <location>
        <position position="135"/>
    </location>
    <ligand>
        <name>Mg(2+)</name>
        <dbReference type="ChEBI" id="CHEBI:18420"/>
    </ligand>
</feature>